<sequence>MGIGMSCRAFFLRGVLIFALLPGSLATARPLLLAVVDGTAWGQTPGGGPLVREASTTVGKLAPAPATSASRSSRVPSSLMGESSLPAKRLSPAQELELWGTALQPSLTPSSWVFGRTAMSGVRSFLERTVFLVF</sequence>
<dbReference type="KEGG" id="aoh:AOV_04295"/>
<evidence type="ECO:0000256" key="1">
    <source>
        <dbReference type="SAM" id="MobiDB-lite"/>
    </source>
</evidence>
<evidence type="ECO:0000313" key="2">
    <source>
        <dbReference type="EMBL" id="ASI47988.1"/>
    </source>
</evidence>
<protein>
    <submittedName>
        <fullName evidence="2">Opag1</fullName>
    </submittedName>
</protein>
<dbReference type="OrthoDB" id="9978833at2"/>
<keyword evidence="3" id="KW-1185">Reference proteome</keyword>
<organism evidence="2 3">
    <name type="scientific">Anaplasma ovis str. Haibei</name>
    <dbReference type="NCBI Taxonomy" id="1248439"/>
    <lineage>
        <taxon>Bacteria</taxon>
        <taxon>Pseudomonadati</taxon>
        <taxon>Pseudomonadota</taxon>
        <taxon>Alphaproteobacteria</taxon>
        <taxon>Rickettsiales</taxon>
        <taxon>Anaplasmataceae</taxon>
        <taxon>Anaplasma</taxon>
    </lineage>
</organism>
<reference evidence="2 3" key="2">
    <citation type="journal article" date="2019" name="BMC Genomics">
        <title>The Anaplasma ovis genome reveals a high proportion of pseudogenes.</title>
        <authorList>
            <person name="Liu Z."/>
            <person name="Peasley A.M."/>
            <person name="Yang J."/>
            <person name="Li Y."/>
            <person name="Guan G."/>
            <person name="Luo J."/>
            <person name="Yin H."/>
            <person name="Brayton K.A."/>
        </authorList>
    </citation>
    <scope>NUCLEOTIDE SEQUENCE [LARGE SCALE GENOMIC DNA]</scope>
    <source>
        <strain evidence="2 3">Haibei</strain>
    </source>
</reference>
<dbReference type="EMBL" id="CP015994">
    <property type="protein sequence ID" value="ASI47988.1"/>
    <property type="molecule type" value="Genomic_DNA"/>
</dbReference>
<feature type="compositionally biased region" description="Low complexity" evidence="1">
    <location>
        <begin position="62"/>
        <end position="78"/>
    </location>
</feature>
<gene>
    <name evidence="2" type="primary">opag1</name>
    <name evidence="2" type="ORF">AOV_04295</name>
</gene>
<proteinExistence type="predicted"/>
<reference evidence="3" key="1">
    <citation type="submission" date="2018-06" db="EMBL/GenBank/DDBJ databases">
        <title>The Anaplasma ovis genome reveals a high proportion of pseudogenes.</title>
        <authorList>
            <person name="Liu Z."/>
            <person name="Peasley A.M."/>
            <person name="Yang J."/>
            <person name="Li Y."/>
            <person name="Guan G."/>
            <person name="Luo J."/>
            <person name="Yin H."/>
            <person name="Brayton K.A."/>
        </authorList>
    </citation>
    <scope>NUCLEOTIDE SEQUENCE [LARGE SCALE GENOMIC DNA]</scope>
    <source>
        <strain evidence="3">Haibei</strain>
    </source>
</reference>
<name>A0A2Z2LC88_9RICK</name>
<dbReference type="Pfam" id="PF07306">
    <property type="entry name" value="DUF1455"/>
    <property type="match status" value="1"/>
</dbReference>
<feature type="region of interest" description="Disordered" evidence="1">
    <location>
        <begin position="61"/>
        <end position="86"/>
    </location>
</feature>
<accession>A0A2Z2LC88</accession>
<evidence type="ECO:0000313" key="3">
    <source>
        <dbReference type="Proteomes" id="UP000259762"/>
    </source>
</evidence>
<dbReference type="InterPro" id="IPR009919">
    <property type="entry name" value="DUF1455"/>
</dbReference>
<dbReference type="Proteomes" id="UP000259762">
    <property type="component" value="Chromosome"/>
</dbReference>
<dbReference type="AlphaFoldDB" id="A0A2Z2LC88"/>